<gene>
    <name evidence="2" type="ORF">ACFQBQ_04005</name>
</gene>
<evidence type="ECO:0000313" key="3">
    <source>
        <dbReference type="Proteomes" id="UP001596391"/>
    </source>
</evidence>
<keyword evidence="1" id="KW-0812">Transmembrane</keyword>
<sequence>MNTIALKQLRNLYLTRTMVQLLWAAVIIRSASTNFALGAALMIAYPLWDVACTLYDLKRASSQSSTSTLIVNVIAGVLTAIGIGLTAFNHPAYAVAIFGAWALAAGLLQLAVGILRRKTSGGQWPMILSGAQSGIAGVSFILGGLHEKLHYKDIGGYAIFGAAYFALSAIFLSRSIQRELAQQ</sequence>
<feature type="transmembrane region" description="Helical" evidence="1">
    <location>
        <begin position="69"/>
        <end position="87"/>
    </location>
</feature>
<proteinExistence type="predicted"/>
<name>A0ABW1Z9C1_9BACT</name>
<feature type="transmembrane region" description="Helical" evidence="1">
    <location>
        <begin position="12"/>
        <end position="29"/>
    </location>
</feature>
<comment type="caution">
    <text evidence="2">The sequence shown here is derived from an EMBL/GenBank/DDBJ whole genome shotgun (WGS) entry which is preliminary data.</text>
</comment>
<feature type="transmembrane region" description="Helical" evidence="1">
    <location>
        <begin position="154"/>
        <end position="173"/>
    </location>
</feature>
<evidence type="ECO:0000313" key="2">
    <source>
        <dbReference type="EMBL" id="MFC6644768.1"/>
    </source>
</evidence>
<evidence type="ECO:0008006" key="4">
    <source>
        <dbReference type="Google" id="ProtNLM"/>
    </source>
</evidence>
<organism evidence="2 3">
    <name type="scientific">Granulicella cerasi</name>
    <dbReference type="NCBI Taxonomy" id="741063"/>
    <lineage>
        <taxon>Bacteria</taxon>
        <taxon>Pseudomonadati</taxon>
        <taxon>Acidobacteriota</taxon>
        <taxon>Terriglobia</taxon>
        <taxon>Terriglobales</taxon>
        <taxon>Acidobacteriaceae</taxon>
        <taxon>Granulicella</taxon>
    </lineage>
</organism>
<keyword evidence="1" id="KW-1133">Transmembrane helix</keyword>
<dbReference type="Proteomes" id="UP001596391">
    <property type="component" value="Unassembled WGS sequence"/>
</dbReference>
<feature type="transmembrane region" description="Helical" evidence="1">
    <location>
        <begin position="93"/>
        <end position="112"/>
    </location>
</feature>
<dbReference type="EMBL" id="JBHSWI010000001">
    <property type="protein sequence ID" value="MFC6644768.1"/>
    <property type="molecule type" value="Genomic_DNA"/>
</dbReference>
<feature type="transmembrane region" description="Helical" evidence="1">
    <location>
        <begin position="35"/>
        <end position="57"/>
    </location>
</feature>
<feature type="transmembrane region" description="Helical" evidence="1">
    <location>
        <begin position="124"/>
        <end position="142"/>
    </location>
</feature>
<accession>A0ABW1Z9C1</accession>
<keyword evidence="3" id="KW-1185">Reference proteome</keyword>
<protein>
    <recommendedName>
        <fullName evidence="4">DUF308 domain-containing protein</fullName>
    </recommendedName>
</protein>
<dbReference type="RefSeq" id="WP_263372678.1">
    <property type="nucleotide sequence ID" value="NZ_JAGSYD010000006.1"/>
</dbReference>
<keyword evidence="1" id="KW-0472">Membrane</keyword>
<reference evidence="3" key="1">
    <citation type="journal article" date="2019" name="Int. J. Syst. Evol. Microbiol.">
        <title>The Global Catalogue of Microorganisms (GCM) 10K type strain sequencing project: providing services to taxonomists for standard genome sequencing and annotation.</title>
        <authorList>
            <consortium name="The Broad Institute Genomics Platform"/>
            <consortium name="The Broad Institute Genome Sequencing Center for Infectious Disease"/>
            <person name="Wu L."/>
            <person name="Ma J."/>
        </authorList>
    </citation>
    <scope>NUCLEOTIDE SEQUENCE [LARGE SCALE GENOMIC DNA]</scope>
    <source>
        <strain evidence="3">CGMCC 1.16026</strain>
    </source>
</reference>
<evidence type="ECO:0000256" key="1">
    <source>
        <dbReference type="SAM" id="Phobius"/>
    </source>
</evidence>